<gene>
    <name evidence="2" type="ORF">GGR88_000219</name>
</gene>
<dbReference type="RefSeq" id="WP_167952137.1">
    <property type="nucleotide sequence ID" value="NZ_JAATJE010000001.1"/>
</dbReference>
<evidence type="ECO:0000313" key="2">
    <source>
        <dbReference type="EMBL" id="NJC32745.1"/>
    </source>
</evidence>
<keyword evidence="3" id="KW-1185">Reference proteome</keyword>
<comment type="caution">
    <text evidence="2">The sequence shown here is derived from an EMBL/GenBank/DDBJ whole genome shotgun (WGS) entry which is preliminary data.</text>
</comment>
<dbReference type="EMBL" id="JAATJE010000001">
    <property type="protein sequence ID" value="NJC32745.1"/>
    <property type="molecule type" value="Genomic_DNA"/>
</dbReference>
<dbReference type="Pfam" id="PF21834">
    <property type="entry name" value="DUF6894"/>
    <property type="match status" value="1"/>
</dbReference>
<organism evidence="2 3">
    <name type="scientific">Sphingomonas jejuensis</name>
    <dbReference type="NCBI Taxonomy" id="904715"/>
    <lineage>
        <taxon>Bacteria</taxon>
        <taxon>Pseudomonadati</taxon>
        <taxon>Pseudomonadota</taxon>
        <taxon>Alphaproteobacteria</taxon>
        <taxon>Sphingomonadales</taxon>
        <taxon>Sphingomonadaceae</taxon>
        <taxon>Sphingomonas</taxon>
    </lineage>
</organism>
<evidence type="ECO:0000313" key="3">
    <source>
        <dbReference type="Proteomes" id="UP000734218"/>
    </source>
</evidence>
<sequence length="75" mass="8604">MPTYVLSFEGREQRLRQIDVATEEDARNEAVRTLGAFLADNPQFASEGHWRVNVETENRVPLLHVIVATVKARRQ</sequence>
<evidence type="ECO:0000259" key="1">
    <source>
        <dbReference type="Pfam" id="PF21834"/>
    </source>
</evidence>
<feature type="domain" description="DUF6894" evidence="1">
    <location>
        <begin position="17"/>
        <end position="67"/>
    </location>
</feature>
<accession>A0ABX0XHP2</accession>
<protein>
    <recommendedName>
        <fullName evidence="1">DUF6894 domain-containing protein</fullName>
    </recommendedName>
</protein>
<dbReference type="Proteomes" id="UP000734218">
    <property type="component" value="Unassembled WGS sequence"/>
</dbReference>
<name>A0ABX0XHP2_9SPHN</name>
<proteinExistence type="predicted"/>
<dbReference type="InterPro" id="IPR054189">
    <property type="entry name" value="DUF6894"/>
</dbReference>
<reference evidence="2 3" key="1">
    <citation type="submission" date="2020-03" db="EMBL/GenBank/DDBJ databases">
        <title>Genomic Encyclopedia of Type Strains, Phase IV (KMG-IV): sequencing the most valuable type-strain genomes for metagenomic binning, comparative biology and taxonomic classification.</title>
        <authorList>
            <person name="Goeker M."/>
        </authorList>
    </citation>
    <scope>NUCLEOTIDE SEQUENCE [LARGE SCALE GENOMIC DNA]</scope>
    <source>
        <strain evidence="2 3">DSM 27651</strain>
    </source>
</reference>